<organism evidence="1 2">
    <name type="scientific">Salmonella paratyphi B (strain ATCC BAA-1250 / SPB7)</name>
    <dbReference type="NCBI Taxonomy" id="1016998"/>
    <lineage>
        <taxon>Bacteria</taxon>
        <taxon>Pseudomonadati</taxon>
        <taxon>Pseudomonadota</taxon>
        <taxon>Gammaproteobacteria</taxon>
        <taxon>Enterobacterales</taxon>
        <taxon>Enterobacteriaceae</taxon>
        <taxon>Salmonella</taxon>
    </lineage>
</organism>
<evidence type="ECO:0000313" key="1">
    <source>
        <dbReference type="EMBL" id="ABX67930.1"/>
    </source>
</evidence>
<gene>
    <name evidence="1" type="ordered locus">SPAB_02550</name>
</gene>
<name>A0A6C6Z2L1_SALPB</name>
<dbReference type="EMBL" id="CP000886">
    <property type="protein sequence ID" value="ABX67930.1"/>
    <property type="molecule type" value="Genomic_DNA"/>
</dbReference>
<protein>
    <submittedName>
        <fullName evidence="1">Uncharacterized protein</fullName>
    </submittedName>
</protein>
<dbReference type="KEGG" id="spq:SPAB_02550"/>
<proteinExistence type="predicted"/>
<accession>A0A6C6Z2L1</accession>
<dbReference type="AlphaFoldDB" id="A0A6C6Z2L1"/>
<evidence type="ECO:0000313" key="2">
    <source>
        <dbReference type="Proteomes" id="UP000008556"/>
    </source>
</evidence>
<dbReference type="Proteomes" id="UP000008556">
    <property type="component" value="Chromosome"/>
</dbReference>
<reference evidence="1 2" key="1">
    <citation type="submission" date="2007-11" db="EMBL/GenBank/DDBJ databases">
        <authorList>
            <consortium name="The Salmonella enterica serovar Paratyphi B Genome Sequencing Project"/>
            <person name="McClelland M."/>
            <person name="Sanderson E.K."/>
            <person name="Porwollik S."/>
            <person name="Spieth J."/>
            <person name="Clifton W.S."/>
            <person name="Fulton R."/>
            <person name="Cordes M."/>
            <person name="Wollam A."/>
            <person name="Shah N."/>
            <person name="Pepin K."/>
            <person name="Bhonagiri V."/>
            <person name="Nash W."/>
            <person name="Johnson M."/>
            <person name="Thiruvilangam P."/>
            <person name="Wilson R."/>
        </authorList>
    </citation>
    <scope>NUCLEOTIDE SEQUENCE [LARGE SCALE GENOMIC DNA]</scope>
    <source>
        <strain evidence="2">ATCC BAA-1250 / SPB7</strain>
    </source>
</reference>
<sequence length="53" mass="5554">MAIQAAHQAALKKGNKADAWAINGATGLKGVNATNNRLFISSYCNTFICNTIG</sequence>